<reference evidence="1" key="1">
    <citation type="submission" date="2023-10" db="EMBL/GenBank/DDBJ databases">
        <authorList>
            <person name="Rodriguez Cubillos JULIANA M."/>
            <person name="De Vega J."/>
        </authorList>
    </citation>
    <scope>NUCLEOTIDE SEQUENCE</scope>
</reference>
<comment type="caution">
    <text evidence="1">The sequence shown here is derived from an EMBL/GenBank/DDBJ whole genome shotgun (WGS) entry which is preliminary data.</text>
</comment>
<organism evidence="1 2">
    <name type="scientific">Trifolium pratense</name>
    <name type="common">Red clover</name>
    <dbReference type="NCBI Taxonomy" id="57577"/>
    <lineage>
        <taxon>Eukaryota</taxon>
        <taxon>Viridiplantae</taxon>
        <taxon>Streptophyta</taxon>
        <taxon>Embryophyta</taxon>
        <taxon>Tracheophyta</taxon>
        <taxon>Spermatophyta</taxon>
        <taxon>Magnoliopsida</taxon>
        <taxon>eudicotyledons</taxon>
        <taxon>Gunneridae</taxon>
        <taxon>Pentapetalae</taxon>
        <taxon>rosids</taxon>
        <taxon>fabids</taxon>
        <taxon>Fabales</taxon>
        <taxon>Fabaceae</taxon>
        <taxon>Papilionoideae</taxon>
        <taxon>50 kb inversion clade</taxon>
        <taxon>NPAAA clade</taxon>
        <taxon>Hologalegina</taxon>
        <taxon>IRL clade</taxon>
        <taxon>Trifolieae</taxon>
        <taxon>Trifolium</taxon>
    </lineage>
</organism>
<dbReference type="EMBL" id="CASHSV030000823">
    <property type="protein sequence ID" value="CAJ2676407.1"/>
    <property type="molecule type" value="Genomic_DNA"/>
</dbReference>
<name>A0ACB0M6D7_TRIPR</name>
<evidence type="ECO:0000313" key="1">
    <source>
        <dbReference type="EMBL" id="CAJ2676407.1"/>
    </source>
</evidence>
<keyword evidence="2" id="KW-1185">Reference proteome</keyword>
<dbReference type="Proteomes" id="UP001177021">
    <property type="component" value="Unassembled WGS sequence"/>
</dbReference>
<sequence>MGWSCTKKPNWLELPTDLMKNILQRLDTLDIVMSVRYVCALWWNIYKDPLMWSTIRMCDIDLEHIGMDSLEKIARRAIDLSCGHMKEVYIDYFATDDLLKYLSERATHLRRLRLSHCYGGISNKGLSEFVKKFSLLEELDISFDEDAYDGSLEEIGLCCPLLKSLKLRRMISSYYFNDAFTIAKTMSGLRHLTLSRIWLSDDRLLAILDGCPLLESLDMQNCLLFKFSESLEKRCLEQIRDLQLPKICCQPYKTVMVLPRRY</sequence>
<proteinExistence type="predicted"/>
<accession>A0ACB0M6D7</accession>
<gene>
    <name evidence="1" type="ORF">MILVUS5_LOCUS39158</name>
</gene>
<protein>
    <submittedName>
        <fullName evidence="1">Uncharacterized protein</fullName>
    </submittedName>
</protein>
<evidence type="ECO:0000313" key="2">
    <source>
        <dbReference type="Proteomes" id="UP001177021"/>
    </source>
</evidence>